<dbReference type="GO" id="GO:0019213">
    <property type="term" value="F:deacetylase activity"/>
    <property type="evidence" value="ECO:0007669"/>
    <property type="project" value="InterPro"/>
</dbReference>
<gene>
    <name evidence="1" type="primary">bshB1_2</name>
    <name evidence="1" type="ORF">CHRY9393_02623</name>
</gene>
<proteinExistence type="predicted"/>
<accession>A0A6N4XR67</accession>
<dbReference type="Proteomes" id="UP000445309">
    <property type="component" value="Unassembled WGS sequence"/>
</dbReference>
<dbReference type="PANTHER" id="PTHR12993:SF30">
    <property type="entry name" value="N-ACETYL-ALPHA-D-GLUCOSAMINYL L-MALATE DEACETYLASE 1"/>
    <property type="match status" value="1"/>
</dbReference>
<name>A0A6N4XR67_9FLAO</name>
<dbReference type="InterPro" id="IPR003737">
    <property type="entry name" value="GlcNAc_PI_deacetylase-related"/>
</dbReference>
<dbReference type="EC" id="3.5.1.-" evidence="1"/>
<evidence type="ECO:0000313" key="1">
    <source>
        <dbReference type="EMBL" id="CAA7390319.1"/>
    </source>
</evidence>
<organism evidence="1 2">
    <name type="scientific">Chryseobacterium fistulae</name>
    <dbReference type="NCBI Taxonomy" id="2675058"/>
    <lineage>
        <taxon>Bacteria</taxon>
        <taxon>Pseudomonadati</taxon>
        <taxon>Bacteroidota</taxon>
        <taxon>Flavobacteriia</taxon>
        <taxon>Flavobacteriales</taxon>
        <taxon>Weeksellaceae</taxon>
        <taxon>Chryseobacterium group</taxon>
        <taxon>Chryseobacterium</taxon>
    </lineage>
</organism>
<reference evidence="1 2" key="1">
    <citation type="submission" date="2020-01" db="EMBL/GenBank/DDBJ databases">
        <authorList>
            <person name="Rodrigo-Torres L."/>
            <person name="Arahal R. D."/>
            <person name="Lucena T."/>
        </authorList>
    </citation>
    <scope>NUCLEOTIDE SEQUENCE [LARGE SCALE GENOMIC DNA]</scope>
    <source>
        <strain evidence="1 2">CECT 9393</strain>
    </source>
</reference>
<dbReference type="Gene3D" id="3.40.50.10320">
    <property type="entry name" value="LmbE-like"/>
    <property type="match status" value="1"/>
</dbReference>
<keyword evidence="2" id="KW-1185">Reference proteome</keyword>
<dbReference type="InterPro" id="IPR023842">
    <property type="entry name" value="Bacillithiol_biosynth_BshB1"/>
</dbReference>
<dbReference type="NCBIfam" id="TIGR04001">
    <property type="entry name" value="thiol_BshB1"/>
    <property type="match status" value="1"/>
</dbReference>
<protein>
    <submittedName>
        <fullName evidence="1">N-acetyl-alpha-D-glucosaminyl L-malate deacetylase 1</fullName>
        <ecNumber evidence="1">3.5.1.-</ecNumber>
    </submittedName>
</protein>
<sequence length="251" mass="28243">MGSFVFNLIFENMKTDILAFGAHPDDVELGCGGTIAKLISEGKICAIIDLTKGELGTRGTDETRKIEAMNAAKILGVSARENLGMKDGFLENSEEYQMRIVKMIRKYRPEIVLANAIDDRHPDHAKGAKLVSDACFLAGLRKIETVLEGDTQEVWRPKHVFHYIQWKDIKPEFVIDISEYLDIKIEACMAFKTQFYDPTSTEPVTPIATKDFYESLTYRAQDLGRLSGVAYAEGFTTEKLIAMKNFDGIVW</sequence>
<dbReference type="GO" id="GO:0071793">
    <property type="term" value="P:bacillithiol biosynthetic process"/>
    <property type="evidence" value="ECO:0007669"/>
    <property type="project" value="InterPro"/>
</dbReference>
<dbReference type="SUPFAM" id="SSF102588">
    <property type="entry name" value="LmbE-like"/>
    <property type="match status" value="1"/>
</dbReference>
<evidence type="ECO:0000313" key="2">
    <source>
        <dbReference type="Proteomes" id="UP000445309"/>
    </source>
</evidence>
<keyword evidence="1" id="KW-0378">Hydrolase</keyword>
<dbReference type="AlphaFoldDB" id="A0A6N4XR67"/>
<dbReference type="PANTHER" id="PTHR12993">
    <property type="entry name" value="N-ACETYLGLUCOSAMINYL-PHOSPHATIDYLINOSITOL DE-N-ACETYLASE-RELATED"/>
    <property type="match status" value="1"/>
</dbReference>
<dbReference type="GO" id="GO:0016811">
    <property type="term" value="F:hydrolase activity, acting on carbon-nitrogen (but not peptide) bonds, in linear amides"/>
    <property type="evidence" value="ECO:0007669"/>
    <property type="project" value="TreeGrafter"/>
</dbReference>
<dbReference type="InterPro" id="IPR024078">
    <property type="entry name" value="LmbE-like_dom_sf"/>
</dbReference>
<dbReference type="Pfam" id="PF02585">
    <property type="entry name" value="PIG-L"/>
    <property type="match status" value="1"/>
</dbReference>
<dbReference type="EMBL" id="CACVBY010000068">
    <property type="protein sequence ID" value="CAA7390319.1"/>
    <property type="molecule type" value="Genomic_DNA"/>
</dbReference>